<dbReference type="Pfam" id="PF00305">
    <property type="entry name" value="Lipoxygenase"/>
    <property type="match status" value="1"/>
</dbReference>
<feature type="domain" description="Lipoxygenase" evidence="4">
    <location>
        <begin position="150"/>
        <end position="244"/>
    </location>
</feature>
<keyword evidence="3" id="KW-0560">Oxidoreductase</keyword>
<sequence>MIPQAYNSASVIFCLYPSEFDMDISASTTDLLPEPKDGVLEPSDFLGADRLEKKDFKEELDSKYWNSLHVFIFHSLFTESQRRELFCSKSYLQIGWSNLGLIQQSGRTEDATRRWRATGGAGSLQSSLLCVASHQDPCQRKSGIAFIFHLNVSTEDIKIRANHSVDEEYLGDVSEKAWSDDPVINAAFERFNGRLKELEGTIDGRNLDPNLKNRTGAGVVHYELLKPFSKPWVTGNGVPYIISI</sequence>
<dbReference type="OrthoDB" id="407298at2759"/>
<gene>
    <name evidence="5" type="ORF">NE237_002867</name>
</gene>
<evidence type="ECO:0000313" key="6">
    <source>
        <dbReference type="Proteomes" id="UP001141806"/>
    </source>
</evidence>
<keyword evidence="1" id="KW-0479">Metal-binding</keyword>
<dbReference type="GO" id="GO:0016702">
    <property type="term" value="F:oxidoreductase activity, acting on single donors with incorporation of molecular oxygen, incorporation of two atoms of oxygen"/>
    <property type="evidence" value="ECO:0007669"/>
    <property type="project" value="InterPro"/>
</dbReference>
<proteinExistence type="predicted"/>
<dbReference type="SUPFAM" id="SSF48484">
    <property type="entry name" value="Lipoxigenase"/>
    <property type="match status" value="1"/>
</dbReference>
<organism evidence="5 6">
    <name type="scientific">Protea cynaroides</name>
    <dbReference type="NCBI Taxonomy" id="273540"/>
    <lineage>
        <taxon>Eukaryota</taxon>
        <taxon>Viridiplantae</taxon>
        <taxon>Streptophyta</taxon>
        <taxon>Embryophyta</taxon>
        <taxon>Tracheophyta</taxon>
        <taxon>Spermatophyta</taxon>
        <taxon>Magnoliopsida</taxon>
        <taxon>Proteales</taxon>
        <taxon>Proteaceae</taxon>
        <taxon>Protea</taxon>
    </lineage>
</organism>
<keyword evidence="2" id="KW-0223">Dioxygenase</keyword>
<dbReference type="PROSITE" id="PS51393">
    <property type="entry name" value="LIPOXYGENASE_3"/>
    <property type="match status" value="1"/>
</dbReference>
<dbReference type="Proteomes" id="UP001141806">
    <property type="component" value="Unassembled WGS sequence"/>
</dbReference>
<comment type="caution">
    <text evidence="5">The sequence shown here is derived from an EMBL/GenBank/DDBJ whole genome shotgun (WGS) entry which is preliminary data.</text>
</comment>
<dbReference type="GO" id="GO:0046872">
    <property type="term" value="F:metal ion binding"/>
    <property type="evidence" value="ECO:0007669"/>
    <property type="project" value="UniProtKB-KW"/>
</dbReference>
<evidence type="ECO:0000256" key="2">
    <source>
        <dbReference type="ARBA" id="ARBA00022964"/>
    </source>
</evidence>
<dbReference type="Gene3D" id="1.20.245.10">
    <property type="entry name" value="Lipoxygenase-1, Domain 5"/>
    <property type="match status" value="1"/>
</dbReference>
<evidence type="ECO:0000256" key="1">
    <source>
        <dbReference type="ARBA" id="ARBA00022723"/>
    </source>
</evidence>
<name>A0A9Q0KFM4_9MAGN</name>
<evidence type="ECO:0000259" key="4">
    <source>
        <dbReference type="PROSITE" id="PS51393"/>
    </source>
</evidence>
<evidence type="ECO:0000313" key="5">
    <source>
        <dbReference type="EMBL" id="KAJ4969768.1"/>
    </source>
</evidence>
<dbReference type="GO" id="GO:0034440">
    <property type="term" value="P:lipid oxidation"/>
    <property type="evidence" value="ECO:0007669"/>
    <property type="project" value="InterPro"/>
</dbReference>
<reference evidence="5" key="1">
    <citation type="journal article" date="2023" name="Plant J.">
        <title>The genome of the king protea, Protea cynaroides.</title>
        <authorList>
            <person name="Chang J."/>
            <person name="Duong T.A."/>
            <person name="Schoeman C."/>
            <person name="Ma X."/>
            <person name="Roodt D."/>
            <person name="Barker N."/>
            <person name="Li Z."/>
            <person name="Van de Peer Y."/>
            <person name="Mizrachi E."/>
        </authorList>
    </citation>
    <scope>NUCLEOTIDE SEQUENCE</scope>
    <source>
        <tissue evidence="5">Young leaves</tissue>
    </source>
</reference>
<dbReference type="AlphaFoldDB" id="A0A9Q0KFM4"/>
<protein>
    <recommendedName>
        <fullName evidence="4">Lipoxygenase domain-containing protein</fullName>
    </recommendedName>
</protein>
<dbReference type="InterPro" id="IPR036226">
    <property type="entry name" value="LipOase_C_sf"/>
</dbReference>
<dbReference type="PANTHER" id="PTHR11771">
    <property type="entry name" value="LIPOXYGENASE"/>
    <property type="match status" value="1"/>
</dbReference>
<evidence type="ECO:0000256" key="3">
    <source>
        <dbReference type="ARBA" id="ARBA00023002"/>
    </source>
</evidence>
<dbReference type="EMBL" id="JAMYWD010000005">
    <property type="protein sequence ID" value="KAJ4969768.1"/>
    <property type="molecule type" value="Genomic_DNA"/>
</dbReference>
<keyword evidence="6" id="KW-1185">Reference proteome</keyword>
<dbReference type="InterPro" id="IPR013819">
    <property type="entry name" value="LipOase_C"/>
</dbReference>
<dbReference type="InterPro" id="IPR000907">
    <property type="entry name" value="LipOase"/>
</dbReference>
<accession>A0A9Q0KFM4</accession>